<dbReference type="InterPro" id="IPR029787">
    <property type="entry name" value="Nucleotide_cyclase"/>
</dbReference>
<evidence type="ECO:0000313" key="4">
    <source>
        <dbReference type="Proteomes" id="UP000190092"/>
    </source>
</evidence>
<accession>A0A1T4SV84</accession>
<dbReference type="CDD" id="cd07302">
    <property type="entry name" value="CHD"/>
    <property type="match status" value="1"/>
</dbReference>
<dbReference type="AlphaFoldDB" id="A0A1T4SV84"/>
<dbReference type="PANTHER" id="PTHR43081:SF19">
    <property type="entry name" value="PH-SENSITIVE ADENYLATE CYCLASE RV1264"/>
    <property type="match status" value="1"/>
</dbReference>
<keyword evidence="4" id="KW-1185">Reference proteome</keyword>
<reference evidence="4" key="1">
    <citation type="submission" date="2017-02" db="EMBL/GenBank/DDBJ databases">
        <authorList>
            <person name="Varghese N."/>
            <person name="Submissions S."/>
        </authorList>
    </citation>
    <scope>NUCLEOTIDE SEQUENCE [LARGE SCALE GENOMIC DNA]</scope>
    <source>
        <strain evidence="4">ATCC 27094</strain>
    </source>
</reference>
<organism evidence="3 4">
    <name type="scientific">Enhydrobacter aerosaccus</name>
    <dbReference type="NCBI Taxonomy" id="225324"/>
    <lineage>
        <taxon>Bacteria</taxon>
        <taxon>Pseudomonadati</taxon>
        <taxon>Pseudomonadota</taxon>
        <taxon>Alphaproteobacteria</taxon>
        <taxon>Hyphomicrobiales</taxon>
        <taxon>Enhydrobacter</taxon>
    </lineage>
</organism>
<dbReference type="GO" id="GO:0004016">
    <property type="term" value="F:adenylate cyclase activity"/>
    <property type="evidence" value="ECO:0007669"/>
    <property type="project" value="UniProtKB-ARBA"/>
</dbReference>
<dbReference type="EMBL" id="FUWJ01000010">
    <property type="protein sequence ID" value="SKA32077.1"/>
    <property type="molecule type" value="Genomic_DNA"/>
</dbReference>
<sequence>MAREQQRRLAAILFADAVGSSQLMGRDESGTVARLLDHLNRRLAPTVARRGGRVIRLKGDGGLIEFVSAVDAVAAAIDFQRTMAEVNRDEPQDKAIVFRVALHLGDVIVDGDDIYGDDVNVAARLESQAPPGGIIISHTLGEAIDGRIKATLHPMGELSLKNIVRPIRAFRVEWKPEDWPVSAATATPTPDATPAPRPSASSRLSIVVLPFANIGGDPEHEYFVDGVTESLTTDLSRMSGTLVIARNTAFTYKGKSVDVTHIGRELQVRYALQGSVQRGGNRLRVNVQLVDTANGSHLWAERFDKPIGDLLDMQDEVVARLARQLGTQLIGAEARRAERAPNPDSVDLYFQGMAWLNKGNTPDYLTEARRYFERALTLDPGNIEALVWSAYVDVFMASLYAAEDREARLAAGEAALVEALTQAPEHAWAHLSLGLAQIQTRRAAQGIAECERALAIDRNLAPAHAMIGLAKFRIGRGEETEAHVEEALRLSPRDPFVPAWLSIAGDAKLLLGKDEEAVSLFGRAIALNRNNPYTHFLLAAALANLDRIAEAKAALQAGLALNPKFTMRRYLAGAASDHPTFLAQRDRVADGLRKAGAPEG</sequence>
<dbReference type="Gene3D" id="1.25.40.10">
    <property type="entry name" value="Tetratricopeptide repeat domain"/>
    <property type="match status" value="2"/>
</dbReference>
<dbReference type="STRING" id="225324.SAMN02745126_05158"/>
<dbReference type="OrthoDB" id="9807521at2"/>
<dbReference type="Gene3D" id="3.40.50.10070">
    <property type="entry name" value="TolB, N-terminal domain"/>
    <property type="match status" value="1"/>
</dbReference>
<dbReference type="Proteomes" id="UP000190092">
    <property type="component" value="Unassembled WGS sequence"/>
</dbReference>
<keyword evidence="1" id="KW-0802">TPR repeat</keyword>
<dbReference type="PROSITE" id="PS50005">
    <property type="entry name" value="TPR"/>
    <property type="match status" value="1"/>
</dbReference>
<dbReference type="InterPro" id="IPR019734">
    <property type="entry name" value="TPR_rpt"/>
</dbReference>
<gene>
    <name evidence="3" type="ORF">SAMN02745126_05158</name>
</gene>
<dbReference type="GO" id="GO:0006171">
    <property type="term" value="P:cAMP biosynthetic process"/>
    <property type="evidence" value="ECO:0007669"/>
    <property type="project" value="TreeGrafter"/>
</dbReference>
<dbReference type="InterPro" id="IPR011990">
    <property type="entry name" value="TPR-like_helical_dom_sf"/>
</dbReference>
<dbReference type="SMART" id="SM00028">
    <property type="entry name" value="TPR"/>
    <property type="match status" value="5"/>
</dbReference>
<feature type="domain" description="Guanylate cyclase" evidence="2">
    <location>
        <begin position="11"/>
        <end position="126"/>
    </location>
</feature>
<dbReference type="Gene3D" id="3.30.70.1230">
    <property type="entry name" value="Nucleotide cyclase"/>
    <property type="match status" value="1"/>
</dbReference>
<dbReference type="GO" id="GO:0035556">
    <property type="term" value="P:intracellular signal transduction"/>
    <property type="evidence" value="ECO:0007669"/>
    <property type="project" value="InterPro"/>
</dbReference>
<dbReference type="Pfam" id="PF14559">
    <property type="entry name" value="TPR_19"/>
    <property type="match status" value="1"/>
</dbReference>
<dbReference type="PANTHER" id="PTHR43081">
    <property type="entry name" value="ADENYLATE CYCLASE, TERMINAL-DIFFERENTIATION SPECIFIC-RELATED"/>
    <property type="match status" value="1"/>
</dbReference>
<dbReference type="InterPro" id="IPR001054">
    <property type="entry name" value="A/G_cyclase"/>
</dbReference>
<dbReference type="SUPFAM" id="SSF55073">
    <property type="entry name" value="Nucleotide cyclase"/>
    <property type="match status" value="1"/>
</dbReference>
<protein>
    <submittedName>
        <fullName evidence="3">TolB amino-terminal domain-containing protein</fullName>
    </submittedName>
</protein>
<evidence type="ECO:0000259" key="2">
    <source>
        <dbReference type="PROSITE" id="PS50125"/>
    </source>
</evidence>
<proteinExistence type="predicted"/>
<evidence type="ECO:0000313" key="3">
    <source>
        <dbReference type="EMBL" id="SKA32077.1"/>
    </source>
</evidence>
<dbReference type="RefSeq" id="WP_085936898.1">
    <property type="nucleotide sequence ID" value="NZ_FUWJ01000010.1"/>
</dbReference>
<name>A0A1T4SV84_9HYPH</name>
<dbReference type="PROSITE" id="PS50125">
    <property type="entry name" value="GUANYLATE_CYCLASE_2"/>
    <property type="match status" value="1"/>
</dbReference>
<dbReference type="Pfam" id="PF00211">
    <property type="entry name" value="Guanylate_cyc"/>
    <property type="match status" value="1"/>
</dbReference>
<dbReference type="SUPFAM" id="SSF48452">
    <property type="entry name" value="TPR-like"/>
    <property type="match status" value="1"/>
</dbReference>
<dbReference type="InterPro" id="IPR050697">
    <property type="entry name" value="Adenylyl/Guanylyl_Cyclase_3/4"/>
</dbReference>
<evidence type="ECO:0000256" key="1">
    <source>
        <dbReference type="PROSITE-ProRule" id="PRU00339"/>
    </source>
</evidence>
<feature type="repeat" description="TPR" evidence="1">
    <location>
        <begin position="461"/>
        <end position="494"/>
    </location>
</feature>